<dbReference type="InterPro" id="IPR023412">
    <property type="entry name" value="RNaseA_domain"/>
</dbReference>
<evidence type="ECO:0000256" key="1">
    <source>
        <dbReference type="ARBA" id="ARBA00004613"/>
    </source>
</evidence>
<comment type="similarity">
    <text evidence="2">Belongs to the pancreatic ribonuclease family.</text>
</comment>
<dbReference type="GO" id="GO:0050830">
    <property type="term" value="P:defense response to Gram-positive bacterium"/>
    <property type="evidence" value="ECO:0007669"/>
    <property type="project" value="TreeGrafter"/>
</dbReference>
<dbReference type="SUPFAM" id="SSF54076">
    <property type="entry name" value="RNase A-like"/>
    <property type="match status" value="1"/>
</dbReference>
<dbReference type="Proteomes" id="UP000007648">
    <property type="component" value="Unassembled WGS sequence"/>
</dbReference>
<dbReference type="GO" id="GO:0004540">
    <property type="term" value="F:RNA nuclease activity"/>
    <property type="evidence" value="ECO:0007669"/>
    <property type="project" value="TreeGrafter"/>
</dbReference>
<organism evidence="7 8">
    <name type="scientific">Sarcophilus harrisii</name>
    <name type="common">Tasmanian devil</name>
    <name type="synonym">Sarcophilus laniarius</name>
    <dbReference type="NCBI Taxonomy" id="9305"/>
    <lineage>
        <taxon>Eukaryota</taxon>
        <taxon>Metazoa</taxon>
        <taxon>Chordata</taxon>
        <taxon>Craniata</taxon>
        <taxon>Vertebrata</taxon>
        <taxon>Euteleostomi</taxon>
        <taxon>Mammalia</taxon>
        <taxon>Metatheria</taxon>
        <taxon>Dasyuromorphia</taxon>
        <taxon>Dasyuridae</taxon>
        <taxon>Sarcophilus</taxon>
    </lineage>
</organism>
<feature type="chain" id="PRO_5003457614" description="Ribonuclease A-domain domain-containing protein" evidence="5">
    <location>
        <begin position="24"/>
        <end position="163"/>
    </location>
</feature>
<name>G3VEI7_SARHA</name>
<protein>
    <recommendedName>
        <fullName evidence="6">Ribonuclease A-domain domain-containing protein</fullName>
    </recommendedName>
</protein>
<dbReference type="GO" id="GO:0005576">
    <property type="term" value="C:extracellular region"/>
    <property type="evidence" value="ECO:0007669"/>
    <property type="project" value="UniProtKB-SubCell"/>
</dbReference>
<dbReference type="SMART" id="SM00092">
    <property type="entry name" value="RNAse_Pc"/>
    <property type="match status" value="1"/>
</dbReference>
<evidence type="ECO:0000256" key="2">
    <source>
        <dbReference type="ARBA" id="ARBA00005600"/>
    </source>
</evidence>
<proteinExistence type="inferred from homology"/>
<dbReference type="InterPro" id="IPR036816">
    <property type="entry name" value="RNaseA-like_dom_sf"/>
</dbReference>
<sequence>MSCVVMWTIFLLTFLVLPNFSHTKDFWTLHVDYPKTKVSGNPSQYCNVMMKQRGLINDSYHLPIHTFIHETNKTILNICANSSESSQSSTGQNSYESCHSLKVTECFLRSCSSSRNCKYKEIFHHGRIGVVCVNGHPDHVNNQIHFSFFRFLIRLLFRNCFNI</sequence>
<evidence type="ECO:0000256" key="5">
    <source>
        <dbReference type="SAM" id="SignalP"/>
    </source>
</evidence>
<dbReference type="InterPro" id="IPR001427">
    <property type="entry name" value="RNaseA"/>
</dbReference>
<dbReference type="PANTHER" id="PTHR11437:SF10">
    <property type="entry name" value="ANGIOGENIN-RELATED"/>
    <property type="match status" value="1"/>
</dbReference>
<accession>G3VEI7</accession>
<comment type="subcellular location">
    <subcellularLocation>
        <location evidence="1">Secreted</location>
    </subcellularLocation>
</comment>
<dbReference type="AlphaFoldDB" id="G3VEI7"/>
<dbReference type="GeneTree" id="ENSGT00950000185755"/>
<dbReference type="OMA" id="HHVDYPK"/>
<evidence type="ECO:0000256" key="3">
    <source>
        <dbReference type="ARBA" id="ARBA00022525"/>
    </source>
</evidence>
<dbReference type="PANTHER" id="PTHR11437">
    <property type="entry name" value="RIBONUCLEASE"/>
    <property type="match status" value="1"/>
</dbReference>
<reference evidence="7 8" key="1">
    <citation type="journal article" date="2011" name="Proc. Natl. Acad. Sci. U.S.A.">
        <title>Genetic diversity and population structure of the endangered marsupial Sarcophilus harrisii (Tasmanian devil).</title>
        <authorList>
            <person name="Miller W."/>
            <person name="Hayes V.M."/>
            <person name="Ratan A."/>
            <person name="Petersen D.C."/>
            <person name="Wittekindt N.E."/>
            <person name="Miller J."/>
            <person name="Walenz B."/>
            <person name="Knight J."/>
            <person name="Qi J."/>
            <person name="Zhao F."/>
            <person name="Wang Q."/>
            <person name="Bedoya-Reina O.C."/>
            <person name="Katiyar N."/>
            <person name="Tomsho L.P."/>
            <person name="Kasson L.M."/>
            <person name="Hardie R.A."/>
            <person name="Woodbridge P."/>
            <person name="Tindall E.A."/>
            <person name="Bertelsen M.F."/>
            <person name="Dixon D."/>
            <person name="Pyecroft S."/>
            <person name="Helgen K.M."/>
            <person name="Lesk A.M."/>
            <person name="Pringle T.H."/>
            <person name="Patterson N."/>
            <person name="Zhang Y."/>
            <person name="Kreiss A."/>
            <person name="Woods G.M."/>
            <person name="Jones M.E."/>
            <person name="Schuster S.C."/>
        </authorList>
    </citation>
    <scope>NUCLEOTIDE SEQUENCE [LARGE SCALE GENOMIC DNA]</scope>
</reference>
<evidence type="ECO:0000313" key="8">
    <source>
        <dbReference type="Proteomes" id="UP000007648"/>
    </source>
</evidence>
<feature type="signal peptide" evidence="5">
    <location>
        <begin position="1"/>
        <end position="23"/>
    </location>
</feature>
<dbReference type="GO" id="GO:0003676">
    <property type="term" value="F:nucleic acid binding"/>
    <property type="evidence" value="ECO:0007669"/>
    <property type="project" value="InterPro"/>
</dbReference>
<dbReference type="InParanoid" id="G3VEI7"/>
<dbReference type="Ensembl" id="ENSSHAT00000001608.2">
    <property type="protein sequence ID" value="ENSSHAP00000001591.1"/>
    <property type="gene ID" value="ENSSHAG00000001417.2"/>
</dbReference>
<keyword evidence="5" id="KW-0732">Signal</keyword>
<keyword evidence="4" id="KW-1015">Disulfide bond</keyword>
<keyword evidence="8" id="KW-1185">Reference proteome</keyword>
<dbReference type="STRING" id="9305.ENSSHAP00000001591"/>
<reference evidence="7" key="3">
    <citation type="submission" date="2025-09" db="UniProtKB">
        <authorList>
            <consortium name="Ensembl"/>
        </authorList>
    </citation>
    <scope>IDENTIFICATION</scope>
</reference>
<evidence type="ECO:0000259" key="6">
    <source>
        <dbReference type="SMART" id="SM00092"/>
    </source>
</evidence>
<dbReference type="Pfam" id="PF00074">
    <property type="entry name" value="RnaseA"/>
    <property type="match status" value="1"/>
</dbReference>
<dbReference type="HOGENOM" id="CLU_117006_2_0_1"/>
<feature type="domain" description="Ribonuclease A-domain" evidence="6">
    <location>
        <begin position="19"/>
        <end position="144"/>
    </location>
</feature>
<reference evidence="7" key="2">
    <citation type="submission" date="2025-08" db="UniProtKB">
        <authorList>
            <consortium name="Ensembl"/>
        </authorList>
    </citation>
    <scope>IDENTIFICATION</scope>
</reference>
<dbReference type="Gene3D" id="3.10.130.10">
    <property type="entry name" value="Ribonuclease A-like domain"/>
    <property type="match status" value="1"/>
</dbReference>
<evidence type="ECO:0000256" key="4">
    <source>
        <dbReference type="ARBA" id="ARBA00023157"/>
    </source>
</evidence>
<evidence type="ECO:0000313" key="7">
    <source>
        <dbReference type="Ensembl" id="ENSSHAP00000001591.1"/>
    </source>
</evidence>
<keyword evidence="3" id="KW-0964">Secreted</keyword>